<dbReference type="SMART" id="SM00857">
    <property type="entry name" value="Resolvase"/>
    <property type="match status" value="1"/>
</dbReference>
<reference evidence="6 7" key="1">
    <citation type="submission" date="2017-05" db="EMBL/GenBank/DDBJ databases">
        <authorList>
            <person name="Varghese N."/>
            <person name="Submissions S."/>
        </authorList>
    </citation>
    <scope>NUCLEOTIDE SEQUENCE [LARGE SCALE GENOMIC DNA]</scope>
    <source>
        <strain evidence="6 7">SM16</strain>
    </source>
</reference>
<evidence type="ECO:0000313" key="6">
    <source>
        <dbReference type="EMBL" id="SMP80732.1"/>
    </source>
</evidence>
<keyword evidence="2" id="KW-0229">DNA integration</keyword>
<feature type="domain" description="Resolvase/invertase-type recombinase catalytic" evidence="5">
    <location>
        <begin position="4"/>
        <end position="141"/>
    </location>
</feature>
<dbReference type="EMBL" id="FXUI01000015">
    <property type="protein sequence ID" value="SMP80732.1"/>
    <property type="molecule type" value="Genomic_DNA"/>
</dbReference>
<keyword evidence="3" id="KW-0238">DNA-binding</keyword>
<dbReference type="Pfam" id="PF00239">
    <property type="entry name" value="Resolvase"/>
    <property type="match status" value="1"/>
</dbReference>
<protein>
    <submittedName>
        <fullName evidence="6">Site-specific DNA recombinase</fullName>
    </submittedName>
</protein>
<dbReference type="Gene3D" id="1.10.10.60">
    <property type="entry name" value="Homeodomain-like"/>
    <property type="match status" value="1"/>
</dbReference>
<dbReference type="PROSITE" id="PS51736">
    <property type="entry name" value="RECOMBINASES_3"/>
    <property type="match status" value="1"/>
</dbReference>
<evidence type="ECO:0000256" key="4">
    <source>
        <dbReference type="ARBA" id="ARBA00023172"/>
    </source>
</evidence>
<evidence type="ECO:0000256" key="1">
    <source>
        <dbReference type="ARBA" id="ARBA00009913"/>
    </source>
</evidence>
<dbReference type="Gene3D" id="3.40.50.1390">
    <property type="entry name" value="Resolvase, N-terminal catalytic domain"/>
    <property type="match status" value="1"/>
</dbReference>
<organism evidence="6 7">
    <name type="scientific">Novosphingobium panipatense</name>
    <dbReference type="NCBI Taxonomy" id="428991"/>
    <lineage>
        <taxon>Bacteria</taxon>
        <taxon>Pseudomonadati</taxon>
        <taxon>Pseudomonadota</taxon>
        <taxon>Alphaproteobacteria</taxon>
        <taxon>Sphingomonadales</taxon>
        <taxon>Sphingomonadaceae</taxon>
        <taxon>Novosphingobium</taxon>
    </lineage>
</organism>
<comment type="similarity">
    <text evidence="1">Belongs to the site-specific recombinase resolvase family.</text>
</comment>
<comment type="caution">
    <text evidence="6">The sequence shown here is derived from an EMBL/GenBank/DDBJ whole genome shotgun (WGS) entry which is preliminary data.</text>
</comment>
<accession>A0ABY1QVV2</accession>
<dbReference type="Proteomes" id="UP001157910">
    <property type="component" value="Unassembled WGS sequence"/>
</dbReference>
<dbReference type="InterPro" id="IPR006120">
    <property type="entry name" value="Resolvase_HTH_dom"/>
</dbReference>
<dbReference type="InterPro" id="IPR009057">
    <property type="entry name" value="Homeodomain-like_sf"/>
</dbReference>
<evidence type="ECO:0000256" key="3">
    <source>
        <dbReference type="ARBA" id="ARBA00023125"/>
    </source>
</evidence>
<keyword evidence="4" id="KW-0233">DNA recombination</keyword>
<dbReference type="PROSITE" id="PS00398">
    <property type="entry name" value="RECOMBINASES_2"/>
    <property type="match status" value="1"/>
</dbReference>
<keyword evidence="7" id="KW-1185">Reference proteome</keyword>
<evidence type="ECO:0000313" key="7">
    <source>
        <dbReference type="Proteomes" id="UP001157910"/>
    </source>
</evidence>
<dbReference type="RefSeq" id="WP_257542454.1">
    <property type="nucleotide sequence ID" value="NZ_FXUI01000015.1"/>
</dbReference>
<gene>
    <name evidence="6" type="ORF">SAMN06296065_11521</name>
</gene>
<name>A0ABY1QVV2_9SPHN</name>
<dbReference type="Pfam" id="PF02796">
    <property type="entry name" value="HTH_7"/>
    <property type="match status" value="1"/>
</dbReference>
<evidence type="ECO:0000259" key="5">
    <source>
        <dbReference type="PROSITE" id="PS51736"/>
    </source>
</evidence>
<dbReference type="InterPro" id="IPR036162">
    <property type="entry name" value="Resolvase-like_N_sf"/>
</dbReference>
<dbReference type="CDD" id="cd00569">
    <property type="entry name" value="HTH_Hin_like"/>
    <property type="match status" value="1"/>
</dbReference>
<dbReference type="SUPFAM" id="SSF46689">
    <property type="entry name" value="Homeodomain-like"/>
    <property type="match status" value="1"/>
</dbReference>
<proteinExistence type="inferred from homology"/>
<dbReference type="InterPro" id="IPR006118">
    <property type="entry name" value="Recombinase_CS"/>
</dbReference>
<dbReference type="SUPFAM" id="SSF53041">
    <property type="entry name" value="Resolvase-like"/>
    <property type="match status" value="1"/>
</dbReference>
<dbReference type="InterPro" id="IPR006119">
    <property type="entry name" value="Resolv_N"/>
</dbReference>
<sequence length="183" mass="20181">MAGRLIGYARATLTGPSLDDQEKALRRAGCKVVFRDDLPQRPARRFAQRAAAIEDLEKGDIFVIGSLDRLASSLPDLVATIWSIICLGCGVRTLAERLNLDPDGADDGRALIGAIAAAAKAQNAEVYAESESKRRVRRGRKDALSDEDWPKIAKMLEKQSVSDVARQFGVSRPTIYRLRKRME</sequence>
<evidence type="ECO:0000256" key="2">
    <source>
        <dbReference type="ARBA" id="ARBA00022908"/>
    </source>
</evidence>